<organism evidence="2 3">
    <name type="scientific">Lutimaribacter marinistellae</name>
    <dbReference type="NCBI Taxonomy" id="1820329"/>
    <lineage>
        <taxon>Bacteria</taxon>
        <taxon>Pseudomonadati</taxon>
        <taxon>Pseudomonadota</taxon>
        <taxon>Alphaproteobacteria</taxon>
        <taxon>Rhodobacterales</taxon>
        <taxon>Roseobacteraceae</taxon>
        <taxon>Lutimaribacter</taxon>
    </lineage>
</organism>
<dbReference type="Proteomes" id="UP001595629">
    <property type="component" value="Unassembled WGS sequence"/>
</dbReference>
<comment type="caution">
    <text evidence="2">The sequence shown here is derived from an EMBL/GenBank/DDBJ whole genome shotgun (WGS) entry which is preliminary data.</text>
</comment>
<evidence type="ECO:0000313" key="2">
    <source>
        <dbReference type="EMBL" id="MFC3613056.1"/>
    </source>
</evidence>
<dbReference type="PANTHER" id="PTHR34203">
    <property type="entry name" value="METHYLTRANSFERASE, FKBM FAMILY PROTEIN"/>
    <property type="match status" value="1"/>
</dbReference>
<dbReference type="InterPro" id="IPR006342">
    <property type="entry name" value="FkbM_mtfrase"/>
</dbReference>
<sequence length="292" mass="32386">MNVALSSDAQTLRALPGSGGSGMDMRGLKHRLATSPMAGPLSSLRNSWKARKLVSNAELGLLFKEDQMMEAMLERMIRPDWNCLDIGAHIGSVSYRFHTLAPQGRHAIIEASPDKATLLAQRFPETPVLQVAVSDSAGEVTFYENLDQPGYSSLSDRGSRGRVQEITVPARRLDELFAETQRFDLVKIDVEGHEFAALTGGRSLLDRCRPVILFEAGAAEDADLDTGQSERLFDLLTKELGYRVFAVFDLYFDRPAISAELFRSYRTYPFMAFNYFALPAETNARPAPSAKE</sequence>
<dbReference type="Gene3D" id="3.40.50.150">
    <property type="entry name" value="Vaccinia Virus protein VP39"/>
    <property type="match status" value="1"/>
</dbReference>
<evidence type="ECO:0000313" key="3">
    <source>
        <dbReference type="Proteomes" id="UP001595629"/>
    </source>
</evidence>
<dbReference type="EMBL" id="JBHRXI010000004">
    <property type="protein sequence ID" value="MFC3613056.1"/>
    <property type="molecule type" value="Genomic_DNA"/>
</dbReference>
<dbReference type="SUPFAM" id="SSF53335">
    <property type="entry name" value="S-adenosyl-L-methionine-dependent methyltransferases"/>
    <property type="match status" value="1"/>
</dbReference>
<dbReference type="PANTHER" id="PTHR34203:SF15">
    <property type="entry name" value="SLL1173 PROTEIN"/>
    <property type="match status" value="1"/>
</dbReference>
<dbReference type="Pfam" id="PF05050">
    <property type="entry name" value="Methyltransf_21"/>
    <property type="match status" value="1"/>
</dbReference>
<dbReference type="GO" id="GO:0032259">
    <property type="term" value="P:methylation"/>
    <property type="evidence" value="ECO:0007669"/>
    <property type="project" value="UniProtKB-KW"/>
</dbReference>
<protein>
    <submittedName>
        <fullName evidence="2">FkbM family methyltransferase</fullName>
        <ecNumber evidence="2">2.1.1.-</ecNumber>
    </submittedName>
</protein>
<dbReference type="NCBIfam" id="TIGR01444">
    <property type="entry name" value="fkbM_fam"/>
    <property type="match status" value="1"/>
</dbReference>
<keyword evidence="3" id="KW-1185">Reference proteome</keyword>
<dbReference type="RefSeq" id="WP_386734235.1">
    <property type="nucleotide sequence ID" value="NZ_JBHRXI010000004.1"/>
</dbReference>
<keyword evidence="2" id="KW-0808">Transferase</keyword>
<accession>A0ABV7TCS0</accession>
<keyword evidence="2" id="KW-0489">Methyltransferase</keyword>
<dbReference type="InterPro" id="IPR029063">
    <property type="entry name" value="SAM-dependent_MTases_sf"/>
</dbReference>
<dbReference type="GO" id="GO:0008168">
    <property type="term" value="F:methyltransferase activity"/>
    <property type="evidence" value="ECO:0007669"/>
    <property type="project" value="UniProtKB-KW"/>
</dbReference>
<dbReference type="InterPro" id="IPR052514">
    <property type="entry name" value="SAM-dependent_MTase"/>
</dbReference>
<gene>
    <name evidence="2" type="ORF">ACFORG_04725</name>
</gene>
<evidence type="ECO:0000259" key="1">
    <source>
        <dbReference type="Pfam" id="PF05050"/>
    </source>
</evidence>
<reference evidence="3" key="1">
    <citation type="journal article" date="2019" name="Int. J. Syst. Evol. Microbiol.">
        <title>The Global Catalogue of Microorganisms (GCM) 10K type strain sequencing project: providing services to taxonomists for standard genome sequencing and annotation.</title>
        <authorList>
            <consortium name="The Broad Institute Genomics Platform"/>
            <consortium name="The Broad Institute Genome Sequencing Center for Infectious Disease"/>
            <person name="Wu L."/>
            <person name="Ma J."/>
        </authorList>
    </citation>
    <scope>NUCLEOTIDE SEQUENCE [LARGE SCALE GENOMIC DNA]</scope>
    <source>
        <strain evidence="3">KCTC 42911</strain>
    </source>
</reference>
<name>A0ABV7TCS0_9RHOB</name>
<feature type="domain" description="Methyltransferase FkbM" evidence="1">
    <location>
        <begin position="85"/>
        <end position="244"/>
    </location>
</feature>
<proteinExistence type="predicted"/>
<dbReference type="EC" id="2.1.1.-" evidence="2"/>